<dbReference type="PROSITE" id="PS51324">
    <property type="entry name" value="ERV_ALR"/>
    <property type="match status" value="1"/>
</dbReference>
<evidence type="ECO:0000256" key="5">
    <source>
        <dbReference type="ARBA" id="ARBA00022729"/>
    </source>
</evidence>
<dbReference type="GO" id="GO:0006457">
    <property type="term" value="P:protein folding"/>
    <property type="evidence" value="ECO:0007669"/>
    <property type="project" value="TreeGrafter"/>
</dbReference>
<keyword evidence="9" id="KW-0325">Glycoprotein</keyword>
<comment type="subcellular location">
    <subcellularLocation>
        <location evidence="2">Secreted</location>
    </subcellularLocation>
</comment>
<evidence type="ECO:0000256" key="11">
    <source>
        <dbReference type="RuleBase" id="RU371123"/>
    </source>
</evidence>
<dbReference type="PROSITE" id="PS51352">
    <property type="entry name" value="THIOREDOXIN_2"/>
    <property type="match status" value="1"/>
</dbReference>
<dbReference type="EC" id="1.8.3.2" evidence="11"/>
<keyword evidence="3" id="KW-0964">Secreted</keyword>
<dbReference type="EMBL" id="KQ992571">
    <property type="protein sequence ID" value="KZV50034.1"/>
    <property type="molecule type" value="Genomic_DNA"/>
</dbReference>
<dbReference type="Gene3D" id="1.20.120.310">
    <property type="entry name" value="ERV/ALR sulfhydryl oxidase domain"/>
    <property type="match status" value="1"/>
</dbReference>
<keyword evidence="11" id="KW-1133">Transmembrane helix</keyword>
<keyword evidence="10" id="KW-0676">Redox-active center</keyword>
<dbReference type="GO" id="GO:0005615">
    <property type="term" value="C:extracellular space"/>
    <property type="evidence" value="ECO:0007669"/>
    <property type="project" value="TreeGrafter"/>
</dbReference>
<dbReference type="SUPFAM" id="SSF52833">
    <property type="entry name" value="Thioredoxin-like"/>
    <property type="match status" value="1"/>
</dbReference>
<reference evidence="14 15" key="1">
    <citation type="journal article" date="2015" name="Proc. Natl. Acad. Sci. U.S.A.">
        <title>The resurrection genome of Boea hygrometrica: A blueprint for survival of dehydration.</title>
        <authorList>
            <person name="Xiao L."/>
            <person name="Yang G."/>
            <person name="Zhang L."/>
            <person name="Yang X."/>
            <person name="Zhao S."/>
            <person name="Ji Z."/>
            <person name="Zhou Q."/>
            <person name="Hu M."/>
            <person name="Wang Y."/>
            <person name="Chen M."/>
            <person name="Xu Y."/>
            <person name="Jin H."/>
            <person name="Xiao X."/>
            <person name="Hu G."/>
            <person name="Bao F."/>
            <person name="Hu Y."/>
            <person name="Wan P."/>
            <person name="Li L."/>
            <person name="Deng X."/>
            <person name="Kuang T."/>
            <person name="Xiang C."/>
            <person name="Zhu J.K."/>
            <person name="Oliver M.J."/>
            <person name="He Y."/>
        </authorList>
    </citation>
    <scope>NUCLEOTIDE SEQUENCE [LARGE SCALE GENOMIC DNA]</scope>
    <source>
        <strain evidence="15">cv. XS01</strain>
    </source>
</reference>
<comment type="cofactor">
    <cofactor evidence="1 11">
        <name>FAD</name>
        <dbReference type="ChEBI" id="CHEBI:57692"/>
    </cofactor>
</comment>
<evidence type="ECO:0000256" key="7">
    <source>
        <dbReference type="ARBA" id="ARBA00023002"/>
    </source>
</evidence>
<dbReference type="Proteomes" id="UP000250235">
    <property type="component" value="Unassembled WGS sequence"/>
</dbReference>
<keyword evidence="5" id="KW-0732">Signal</keyword>
<dbReference type="GO" id="GO:0016971">
    <property type="term" value="F:flavin-dependent sulfhydryl oxidase activity"/>
    <property type="evidence" value="ECO:0007669"/>
    <property type="project" value="InterPro"/>
</dbReference>
<evidence type="ECO:0000313" key="14">
    <source>
        <dbReference type="EMBL" id="KZV50034.1"/>
    </source>
</evidence>
<evidence type="ECO:0000256" key="6">
    <source>
        <dbReference type="ARBA" id="ARBA00022827"/>
    </source>
</evidence>
<evidence type="ECO:0000313" key="15">
    <source>
        <dbReference type="Proteomes" id="UP000250235"/>
    </source>
</evidence>
<dbReference type="PROSITE" id="PS00194">
    <property type="entry name" value="THIOREDOXIN_1"/>
    <property type="match status" value="1"/>
</dbReference>
<dbReference type="GO" id="GO:0000139">
    <property type="term" value="C:Golgi membrane"/>
    <property type="evidence" value="ECO:0007669"/>
    <property type="project" value="TreeGrafter"/>
</dbReference>
<proteinExistence type="predicted"/>
<dbReference type="GO" id="GO:0003756">
    <property type="term" value="F:protein disulfide isomerase activity"/>
    <property type="evidence" value="ECO:0007669"/>
    <property type="project" value="TreeGrafter"/>
</dbReference>
<keyword evidence="7 11" id="KW-0560">Oxidoreductase</keyword>
<keyword evidence="11" id="KW-0472">Membrane</keyword>
<dbReference type="InterPro" id="IPR039798">
    <property type="entry name" value="Sulfhydryl_oxidase"/>
</dbReference>
<dbReference type="PANTHER" id="PTHR22897">
    <property type="entry name" value="QUIESCIN Q6-RELATED SULFHYDRYL OXIDASE"/>
    <property type="match status" value="1"/>
</dbReference>
<accession>A0A2Z7CZ56</accession>
<comment type="catalytic activity">
    <reaction evidence="11">
        <text>2 R'C(R)SH + O2 = R'C(R)S-S(R)CR' + H2O2</text>
        <dbReference type="Rhea" id="RHEA:17357"/>
        <dbReference type="ChEBI" id="CHEBI:15379"/>
        <dbReference type="ChEBI" id="CHEBI:16240"/>
        <dbReference type="ChEBI" id="CHEBI:16520"/>
        <dbReference type="ChEBI" id="CHEBI:17412"/>
        <dbReference type="EC" id="1.8.3.2"/>
    </reaction>
</comment>
<gene>
    <name evidence="14" type="ORF">F511_34832</name>
</gene>
<dbReference type="AlphaFoldDB" id="A0A2Z7CZ56"/>
<feature type="domain" description="Thioredoxin" evidence="13">
    <location>
        <begin position="266"/>
        <end position="403"/>
    </location>
</feature>
<dbReference type="InterPro" id="IPR036774">
    <property type="entry name" value="ERV/ALR_sulphydryl_oxid_sf"/>
</dbReference>
<evidence type="ECO:0000259" key="12">
    <source>
        <dbReference type="PROSITE" id="PS51324"/>
    </source>
</evidence>
<keyword evidence="8" id="KW-1015">Disulfide bond</keyword>
<evidence type="ECO:0000256" key="2">
    <source>
        <dbReference type="ARBA" id="ARBA00004613"/>
    </source>
</evidence>
<dbReference type="OrthoDB" id="59470at2759"/>
<evidence type="ECO:0000256" key="8">
    <source>
        <dbReference type="ARBA" id="ARBA00023157"/>
    </source>
</evidence>
<keyword evidence="15" id="KW-1185">Reference proteome</keyword>
<dbReference type="FunFam" id="3.40.30.10:FF:000244">
    <property type="entry name" value="Sulfhydryl oxidase"/>
    <property type="match status" value="1"/>
</dbReference>
<feature type="domain" description="ERV/ALR sulfhydryl oxidase" evidence="12">
    <location>
        <begin position="527"/>
        <end position="639"/>
    </location>
</feature>
<feature type="transmembrane region" description="Helical" evidence="11">
    <location>
        <begin position="710"/>
        <end position="734"/>
    </location>
</feature>
<evidence type="ECO:0000256" key="4">
    <source>
        <dbReference type="ARBA" id="ARBA00022630"/>
    </source>
</evidence>
<dbReference type="InterPro" id="IPR013766">
    <property type="entry name" value="Thioredoxin_domain"/>
</dbReference>
<dbReference type="FunFam" id="1.20.120.310:FF:000004">
    <property type="entry name" value="Sulfhydryl oxidase"/>
    <property type="match status" value="1"/>
</dbReference>
<dbReference type="Pfam" id="PF04777">
    <property type="entry name" value="Evr1_Alr"/>
    <property type="match status" value="1"/>
</dbReference>
<keyword evidence="11" id="KW-0812">Transmembrane</keyword>
<dbReference type="InterPro" id="IPR017905">
    <property type="entry name" value="ERV/ALR_sulphydryl_oxidase"/>
</dbReference>
<dbReference type="InterPro" id="IPR017937">
    <property type="entry name" value="Thioredoxin_CS"/>
</dbReference>
<evidence type="ECO:0000256" key="1">
    <source>
        <dbReference type="ARBA" id="ARBA00001974"/>
    </source>
</evidence>
<dbReference type="InterPro" id="IPR036249">
    <property type="entry name" value="Thioredoxin-like_sf"/>
</dbReference>
<dbReference type="Pfam" id="PF00085">
    <property type="entry name" value="Thioredoxin"/>
    <property type="match status" value="1"/>
</dbReference>
<dbReference type="SUPFAM" id="SSF69000">
    <property type="entry name" value="FAD-dependent thiol oxidase"/>
    <property type="match status" value="1"/>
</dbReference>
<protein>
    <recommendedName>
        <fullName evidence="11">Sulfhydryl oxidase</fullName>
        <ecNumber evidence="11">1.8.3.2</ecNumber>
    </recommendedName>
</protein>
<organism evidence="14 15">
    <name type="scientific">Dorcoceras hygrometricum</name>
    <dbReference type="NCBI Taxonomy" id="472368"/>
    <lineage>
        <taxon>Eukaryota</taxon>
        <taxon>Viridiplantae</taxon>
        <taxon>Streptophyta</taxon>
        <taxon>Embryophyta</taxon>
        <taxon>Tracheophyta</taxon>
        <taxon>Spermatophyta</taxon>
        <taxon>Magnoliopsida</taxon>
        <taxon>eudicotyledons</taxon>
        <taxon>Gunneridae</taxon>
        <taxon>Pentapetalae</taxon>
        <taxon>asterids</taxon>
        <taxon>lamiids</taxon>
        <taxon>Lamiales</taxon>
        <taxon>Gesneriaceae</taxon>
        <taxon>Didymocarpoideae</taxon>
        <taxon>Trichosporeae</taxon>
        <taxon>Loxocarpinae</taxon>
        <taxon>Dorcoceras</taxon>
    </lineage>
</organism>
<dbReference type="PANTHER" id="PTHR22897:SF8">
    <property type="entry name" value="SULFHYDRYL OXIDASE"/>
    <property type="match status" value="1"/>
</dbReference>
<name>A0A2Z7CZ56_9LAMI</name>
<evidence type="ECO:0000256" key="10">
    <source>
        <dbReference type="ARBA" id="ARBA00023284"/>
    </source>
</evidence>
<evidence type="ECO:0000256" key="9">
    <source>
        <dbReference type="ARBA" id="ARBA00023180"/>
    </source>
</evidence>
<evidence type="ECO:0000259" key="13">
    <source>
        <dbReference type="PROSITE" id="PS51352"/>
    </source>
</evidence>
<keyword evidence="4 11" id="KW-0285">Flavoprotein</keyword>
<keyword evidence="6 11" id="KW-0274">FAD</keyword>
<dbReference type="Gene3D" id="3.40.30.10">
    <property type="entry name" value="Glutaredoxin"/>
    <property type="match status" value="1"/>
</dbReference>
<evidence type="ECO:0000256" key="3">
    <source>
        <dbReference type="ARBA" id="ARBA00022525"/>
    </source>
</evidence>
<sequence length="753" mass="84472">MLISSGLLVQSDEGVSDLVVDRIDVCATTQISSGFAPDHALKKLRRLDQFKAHRSDRPPRPTRGFISDRALKTAQSARLVQDTQIVSQHRTAQGSLFSLWCPSQLTVPTTAYDATTAYEGHLILCQSNSLERSNNLGWSNNLEWLGEVENVGNVADFRYRKMLTGRGRKEGTTLTGGRSQGSLVQHAPLSVHQQRDGSALAKRRNSALSKPSLQNIDIRGEILLARLFGSMSSVIGIIFLILLSSCADSVSAASSIGYRSLLRLINDDKDEKPDFAVELDATNFDSLLKETPASFAVVEFFANWCPACRNYKPQYEKVAKLFNGPDAAHPGIVLMTRVDCALKVNNNLCSKFSVEHYPMLLWAPPSKFVAGSWGQNQDKSEIQYVEDGQTADRLLNWINKKMNSSYSLSDEKYENEHLQRDTSDPGQIARAIYDIEEATFTALDIILKHKMIKAETQASLIRFFQLLVVHHPSRRCRKGTAQILVDFDDFSVKTREAASGGEKSVLENYQICGNDVPRGYWMFCRGSNNETRGFSCGLWVLLHSLSVRVDDGGSHVAFSTICDFIQSFFVCQECRQHFYDMCSRQVLSCITISLVTHPFKKARDFALWLWDAHNKVNDRLMKEEAKVNTGDPEFPKILWPPQLLCPSCYKTKSMKDDDKNGVNWDRDEVYRFLVEYYGKTLVSLYKDKELVSENTSILPADDITATAHAVAVPVGAALAIAVASCAFGALACYWRQQQKSRKYKHYLHSLKSI</sequence>